<organism evidence="2 3">
    <name type="scientific">Thiobacillus denitrificans (strain ATCC 25259 / T1)</name>
    <dbReference type="NCBI Taxonomy" id="292415"/>
    <lineage>
        <taxon>Bacteria</taxon>
        <taxon>Pseudomonadati</taxon>
        <taxon>Pseudomonadota</taxon>
        <taxon>Betaproteobacteria</taxon>
        <taxon>Nitrosomonadales</taxon>
        <taxon>Thiobacillaceae</taxon>
        <taxon>Thiobacillus</taxon>
    </lineage>
</organism>
<dbReference type="AlphaFoldDB" id="Q3SET0"/>
<feature type="domain" description="Helicase/UvrB N-terminal" evidence="1">
    <location>
        <begin position="2"/>
        <end position="251"/>
    </location>
</feature>
<evidence type="ECO:0000259" key="1">
    <source>
        <dbReference type="Pfam" id="PF04851"/>
    </source>
</evidence>
<reference evidence="2 3" key="1">
    <citation type="journal article" date="2006" name="J. Bacteriol.">
        <title>The genome sequence of the obligately chemolithoautotrophic, facultatively anaerobic bacterium Thiobacillus denitrificans.</title>
        <authorList>
            <person name="Beller H.R."/>
            <person name="Chain P.S."/>
            <person name="Letain T.E."/>
            <person name="Chakicherla A."/>
            <person name="Larimer F.W."/>
            <person name="Richardson P.M."/>
            <person name="Coleman M.A."/>
            <person name="Wood A.P."/>
            <person name="Kelly D.P."/>
        </authorList>
    </citation>
    <scope>NUCLEOTIDE SEQUENCE [LARGE SCALE GENOMIC DNA]</scope>
    <source>
        <strain evidence="2 3">ATCC 25259</strain>
    </source>
</reference>
<dbReference type="RefSeq" id="WP_011312787.1">
    <property type="nucleotide sequence ID" value="NC_007404.1"/>
</dbReference>
<dbReference type="SUPFAM" id="SSF52540">
    <property type="entry name" value="P-loop containing nucleoside triphosphate hydrolases"/>
    <property type="match status" value="2"/>
</dbReference>
<dbReference type="STRING" id="292415.Tbd_2275"/>
<evidence type="ECO:0000313" key="3">
    <source>
        <dbReference type="Proteomes" id="UP000008291"/>
    </source>
</evidence>
<dbReference type="CDD" id="cd18785">
    <property type="entry name" value="SF2_C"/>
    <property type="match status" value="1"/>
</dbReference>
<dbReference type="eggNOG" id="COG1061">
    <property type="taxonomic scope" value="Bacteria"/>
</dbReference>
<dbReference type="GO" id="GO:0003677">
    <property type="term" value="F:DNA binding"/>
    <property type="evidence" value="ECO:0007669"/>
    <property type="project" value="InterPro"/>
</dbReference>
<dbReference type="Proteomes" id="UP000008291">
    <property type="component" value="Chromosome"/>
</dbReference>
<evidence type="ECO:0000313" key="2">
    <source>
        <dbReference type="EMBL" id="AAZ98228.1"/>
    </source>
</evidence>
<dbReference type="KEGG" id="tbd:Tbd_2275"/>
<gene>
    <name evidence="2" type="ordered locus">Tbd_2275</name>
</gene>
<name>Q3SET0_THIDA</name>
<keyword evidence="3" id="KW-1185">Reference proteome</keyword>
<dbReference type="eggNOG" id="COG3587">
    <property type="taxonomic scope" value="Bacteria"/>
</dbReference>
<accession>Q3SET0</accession>
<dbReference type="GO" id="GO:0016787">
    <property type="term" value="F:hydrolase activity"/>
    <property type="evidence" value="ECO:0007669"/>
    <property type="project" value="InterPro"/>
</dbReference>
<dbReference type="Gene3D" id="3.40.50.300">
    <property type="entry name" value="P-loop containing nucleotide triphosphate hydrolases"/>
    <property type="match status" value="2"/>
</dbReference>
<dbReference type="REBASE" id="11308">
    <property type="entry name" value="TdeDORF2276P"/>
</dbReference>
<dbReference type="InterPro" id="IPR006935">
    <property type="entry name" value="Helicase/UvrB_N"/>
</dbReference>
<proteinExistence type="predicted"/>
<dbReference type="HOGENOM" id="CLU_015668_0_0_4"/>
<dbReference type="GO" id="GO:0005524">
    <property type="term" value="F:ATP binding"/>
    <property type="evidence" value="ECO:0007669"/>
    <property type="project" value="InterPro"/>
</dbReference>
<dbReference type="InterPro" id="IPR027417">
    <property type="entry name" value="P-loop_NTPase"/>
</dbReference>
<dbReference type="Pfam" id="PF04851">
    <property type="entry name" value="ResIII"/>
    <property type="match status" value="1"/>
</dbReference>
<dbReference type="EMBL" id="CP000116">
    <property type="protein sequence ID" value="AAZ98228.1"/>
    <property type="molecule type" value="Genomic_DNA"/>
</dbReference>
<dbReference type="OrthoDB" id="9803459at2"/>
<protein>
    <recommendedName>
        <fullName evidence="1">Helicase/UvrB N-terminal domain-containing protein</fullName>
    </recommendedName>
</protein>
<sequence>MELKDYQARVLADLAGYLDVLDGTPNLAQAFRDYWAGKGVRVGGDDGIEPYKNTVPGVPHICAKVPTAGGKTFIAVNALDTVFTALAKRSPRRPKMVVWLVPSLTILDQTVKALNSPEHPYRKRLDQLFRHRVAVYEKRDLLMGAGFSYDTAQEQLSIVVMSFDSLRARNKEDRKIYQENGNLASFLQPDQGDPGDWLLPEHDASALINVIRRLRPVVVVDESHNAESQLSVEMTTNLNPDFILDLTATPRNNSNIISFVDALALKKQHMVKLPVIVANRTSKGEVIESALILRRQLEDLAKQEEAAGGKYIRPIVLFQAQPRTDEDNTTFEKIREKLIELKIPAEQIKIKTADINELKDVDLMKRDCPVRFIITVNALKEGWDCPFAYILASLADKTSAVDVEQILGRVLRMPHVQQHGHDLLNLAYVFTASNRFMDTLQSVVKGLNRAGFSDKDYRAIDAQAADTAAQAGAAGTEQLPLGGLFGQATADAEAEPVGELDVSGVSPDWEAAAATTAQAGTGARESGATTPDVTPASAAFVADIKARALAENQAFEEKAQAGNDDVSPELEDKMNRHKIKDIFRDEALAVRLPQFFIQVQNGGFFTEEQPFQLFEREELLKDFRLSQGDATISFEDVETEIYRVDLEQLGDENYAPRAFKLAARERVQFTNYLLALSHESQMMNLVSRLTELVGNMYPITDPEVKEYIRRVVTGMNAEQIRDCIERDVAYVRKIKQKITALANAHAQKTFTDMLDVDRIAMQPSFALPDSITPSANASAVPKSLYVTEAAMGDFERRVINDVANLGSVQWWHRNGSRGKGFRINGFLNHYPDFIVKTKPGRIILLETKGDDRDNTDSELKLKLGKLWEAKAGRGYRYMMVFEHNPIDGAERLADALVKLRQL</sequence>